<keyword evidence="5" id="KW-1185">Reference proteome</keyword>
<dbReference type="GO" id="GO:0016788">
    <property type="term" value="F:hydrolase activity, acting on ester bonds"/>
    <property type="evidence" value="ECO:0007669"/>
    <property type="project" value="TreeGrafter"/>
</dbReference>
<protein>
    <recommendedName>
        <fullName evidence="6">Alpha/beta hydrolase</fullName>
    </recommendedName>
</protein>
<evidence type="ECO:0000313" key="5">
    <source>
        <dbReference type="Proteomes" id="UP000318431"/>
    </source>
</evidence>
<comment type="caution">
    <text evidence="4">The sequence shown here is derived from an EMBL/GenBank/DDBJ whole genome shotgun (WGS) entry which is preliminary data.</text>
</comment>
<sequence>MTRFLRAAAGATCSAMLAFAIAPAQAQAQGTIALEGAPYVLDNTEVRSVRARELGRDYEIYVSLPPSYAKSGRSYPVVFVTDAPYAFPVARAIALRAGRGGRSIGEFILVGLSYARGDTAEYSRRRDYTPGAPGDEDYASDMPGRRPKFGEAAAYARFISQDVFPAVAKRYRADMRQKTFIGHSYGALLGLEVLFSEPGMFENYVLGSPSLWFGRRMMFEREKAYATGNKDLPANVYFAVGGYEAVKPGPRFNKDDDMVRDLKAFAAALKSRNYPGLKLGMDVIRDEDHLTVAPAIITRGLRWAVPGSEEPR</sequence>
<organism evidence="4 5">
    <name type="scientific">Pseudoduganella lurida</name>
    <dbReference type="NCBI Taxonomy" id="1036180"/>
    <lineage>
        <taxon>Bacteria</taxon>
        <taxon>Pseudomonadati</taxon>
        <taxon>Pseudomonadota</taxon>
        <taxon>Betaproteobacteria</taxon>
        <taxon>Burkholderiales</taxon>
        <taxon>Oxalobacteraceae</taxon>
        <taxon>Telluria group</taxon>
        <taxon>Pseudoduganella</taxon>
    </lineage>
</organism>
<dbReference type="InterPro" id="IPR000801">
    <property type="entry name" value="Esterase-like"/>
</dbReference>
<feature type="signal peptide" evidence="3">
    <location>
        <begin position="1"/>
        <end position="28"/>
    </location>
</feature>
<dbReference type="Pfam" id="PF00756">
    <property type="entry name" value="Esterase"/>
    <property type="match status" value="1"/>
</dbReference>
<dbReference type="Gene3D" id="3.40.50.1820">
    <property type="entry name" value="alpha/beta hydrolase"/>
    <property type="match status" value="1"/>
</dbReference>
<keyword evidence="2" id="KW-0378">Hydrolase</keyword>
<proteinExistence type="inferred from homology"/>
<dbReference type="SUPFAM" id="SSF53474">
    <property type="entry name" value="alpha/beta-Hydrolases"/>
    <property type="match status" value="1"/>
</dbReference>
<evidence type="ECO:0000313" key="4">
    <source>
        <dbReference type="EMBL" id="TWI61478.1"/>
    </source>
</evidence>
<comment type="similarity">
    <text evidence="1">Belongs to the esterase D family.</text>
</comment>
<reference evidence="4 5" key="1">
    <citation type="journal article" date="2015" name="Stand. Genomic Sci.">
        <title>Genomic Encyclopedia of Bacterial and Archaeal Type Strains, Phase III: the genomes of soil and plant-associated and newly described type strains.</title>
        <authorList>
            <person name="Whitman W.B."/>
            <person name="Woyke T."/>
            <person name="Klenk H.P."/>
            <person name="Zhou Y."/>
            <person name="Lilburn T.G."/>
            <person name="Beck B.J."/>
            <person name="De Vos P."/>
            <person name="Vandamme P."/>
            <person name="Eisen J.A."/>
            <person name="Garrity G."/>
            <person name="Hugenholtz P."/>
            <person name="Kyrpides N.C."/>
        </authorList>
    </citation>
    <scope>NUCLEOTIDE SEQUENCE [LARGE SCALE GENOMIC DNA]</scope>
    <source>
        <strain evidence="4 5">CGMCC 1.10822</strain>
    </source>
</reference>
<dbReference type="AlphaFoldDB" id="A0A562QXB0"/>
<accession>A0A562QXB0</accession>
<keyword evidence="3" id="KW-0732">Signal</keyword>
<dbReference type="OrthoDB" id="9784036at2"/>
<dbReference type="InterPro" id="IPR029058">
    <property type="entry name" value="AB_hydrolase_fold"/>
</dbReference>
<name>A0A562QXB0_9BURK</name>
<dbReference type="RefSeq" id="WP_145652315.1">
    <property type="nucleotide sequence ID" value="NZ_VLLB01000011.1"/>
</dbReference>
<dbReference type="PANTHER" id="PTHR40841">
    <property type="entry name" value="SIDEROPHORE TRIACETYLFUSARININE C ESTERASE"/>
    <property type="match status" value="1"/>
</dbReference>
<dbReference type="Proteomes" id="UP000318431">
    <property type="component" value="Unassembled WGS sequence"/>
</dbReference>
<dbReference type="InterPro" id="IPR052558">
    <property type="entry name" value="Siderophore_Hydrolase_D"/>
</dbReference>
<dbReference type="PANTHER" id="PTHR40841:SF2">
    <property type="entry name" value="SIDEROPHORE-DEGRADING ESTERASE (EUROFUNG)"/>
    <property type="match status" value="1"/>
</dbReference>
<dbReference type="EMBL" id="VLLB01000011">
    <property type="protein sequence ID" value="TWI61478.1"/>
    <property type="molecule type" value="Genomic_DNA"/>
</dbReference>
<evidence type="ECO:0000256" key="2">
    <source>
        <dbReference type="ARBA" id="ARBA00022801"/>
    </source>
</evidence>
<evidence type="ECO:0000256" key="3">
    <source>
        <dbReference type="SAM" id="SignalP"/>
    </source>
</evidence>
<gene>
    <name evidence="4" type="ORF">IP91_04558</name>
</gene>
<evidence type="ECO:0008006" key="6">
    <source>
        <dbReference type="Google" id="ProtNLM"/>
    </source>
</evidence>
<feature type="chain" id="PRO_5022079127" description="Alpha/beta hydrolase" evidence="3">
    <location>
        <begin position="29"/>
        <end position="312"/>
    </location>
</feature>
<evidence type="ECO:0000256" key="1">
    <source>
        <dbReference type="ARBA" id="ARBA00005622"/>
    </source>
</evidence>